<accession>A0A9Q7AS39</accession>
<dbReference type="InterPro" id="IPR050859">
    <property type="entry name" value="Class-I_PLP-dep_aminotransf"/>
</dbReference>
<dbReference type="Pfam" id="PF00155">
    <property type="entry name" value="Aminotran_1_2"/>
    <property type="match status" value="1"/>
</dbReference>
<dbReference type="KEGG" id="aram:KAR29_06285"/>
<dbReference type="SUPFAM" id="SSF53383">
    <property type="entry name" value="PLP-dependent transferases"/>
    <property type="match status" value="1"/>
</dbReference>
<dbReference type="PANTHER" id="PTHR42790:SF19">
    <property type="entry name" value="KYNURENINE_ALPHA-AMINOADIPATE AMINOTRANSFERASE, MITOCHONDRIAL"/>
    <property type="match status" value="1"/>
</dbReference>
<evidence type="ECO:0000256" key="3">
    <source>
        <dbReference type="ARBA" id="ARBA00011738"/>
    </source>
</evidence>
<evidence type="ECO:0000256" key="4">
    <source>
        <dbReference type="ARBA" id="ARBA00022576"/>
    </source>
</evidence>
<evidence type="ECO:0000313" key="8">
    <source>
        <dbReference type="EMBL" id="QTX33707.1"/>
    </source>
</evidence>
<keyword evidence="6" id="KW-0663">Pyridoxal phosphate</keyword>
<proteinExistence type="inferred from homology"/>
<dbReference type="AlphaFoldDB" id="A0A9Q7AS39"/>
<dbReference type="GO" id="GO:0030170">
    <property type="term" value="F:pyridoxal phosphate binding"/>
    <property type="evidence" value="ECO:0007669"/>
    <property type="project" value="InterPro"/>
</dbReference>
<name>A0A9Q7AS39_9BACT</name>
<evidence type="ECO:0000313" key="9">
    <source>
        <dbReference type="Proteomes" id="UP000671879"/>
    </source>
</evidence>
<dbReference type="GO" id="GO:0008483">
    <property type="term" value="F:transaminase activity"/>
    <property type="evidence" value="ECO:0007669"/>
    <property type="project" value="UniProtKB-KW"/>
</dbReference>
<comment type="similarity">
    <text evidence="2">Belongs to the class-I pyridoxal-phosphate-dependent aminotransferase family.</text>
</comment>
<dbReference type="Gene3D" id="3.40.640.10">
    <property type="entry name" value="Type I PLP-dependent aspartate aminotransferase-like (Major domain)"/>
    <property type="match status" value="1"/>
</dbReference>
<evidence type="ECO:0000256" key="2">
    <source>
        <dbReference type="ARBA" id="ARBA00007441"/>
    </source>
</evidence>
<sequence>MGRRLCAAGRTTRLSGGIQAVSRIDWKELYSTVGAGLKPSPIRELMKYTRQPGMISFAGGNPDPAIFPVAEFGRASTILTERGREVLQYGATDGFAPLKEYIAQWMAPRMGRVTAPEEMLISTGSQQVMDLLCSALVDAGDYVIVEEPTYPGSIHTMRNHSVSFLTCPCDEEGMVVDAIPGLIERARKEGKKVKFIYTIVNFHNPAGVTLSVERRRKLLEIASKEGILIFEDDPYGHLRYDGDHLPTIFSMDNEGLVLFACSFSKILAPGTRVAWSVGDRELIRSLVMVKQGVDLCTSVVAQGLVYEYCRQGNLEGFLPKIVAHYGRKRDAMAAAFEKHLPADVRFVKPEGGFFFWLTLPGVDTKELFFKAIERNVAFVTGTSFFPSGKGGEENLRSCFTFASTEEIDEGARRLAQAIADLKG</sequence>
<protein>
    <submittedName>
        <fullName evidence="8">PLP-dependent aminotransferase family protein</fullName>
    </submittedName>
</protein>
<dbReference type="Proteomes" id="UP000671879">
    <property type="component" value="Chromosome"/>
</dbReference>
<dbReference type="CDD" id="cd00609">
    <property type="entry name" value="AAT_like"/>
    <property type="match status" value="1"/>
</dbReference>
<feature type="domain" description="Aminotransferase class I/classII large" evidence="7">
    <location>
        <begin position="80"/>
        <end position="414"/>
    </location>
</feature>
<dbReference type="PANTHER" id="PTHR42790">
    <property type="entry name" value="AMINOTRANSFERASE"/>
    <property type="match status" value="1"/>
</dbReference>
<dbReference type="Gene3D" id="3.90.1150.10">
    <property type="entry name" value="Aspartate Aminotransferase, domain 1"/>
    <property type="match status" value="1"/>
</dbReference>
<dbReference type="FunFam" id="3.40.640.10:FF:000053">
    <property type="entry name" value="Aminotransferase, class I"/>
    <property type="match status" value="1"/>
</dbReference>
<evidence type="ECO:0000256" key="5">
    <source>
        <dbReference type="ARBA" id="ARBA00022679"/>
    </source>
</evidence>
<dbReference type="InterPro" id="IPR015424">
    <property type="entry name" value="PyrdxlP-dep_Trfase"/>
</dbReference>
<keyword evidence="9" id="KW-1185">Reference proteome</keyword>
<dbReference type="InterPro" id="IPR015421">
    <property type="entry name" value="PyrdxlP-dep_Trfase_major"/>
</dbReference>
<comment type="subunit">
    <text evidence="3">Homodimer.</text>
</comment>
<organism evidence="8 9">
    <name type="scientific">Aminithiophilus ramosus</name>
    <dbReference type="NCBI Taxonomy" id="3029084"/>
    <lineage>
        <taxon>Bacteria</taxon>
        <taxon>Thermotogati</taxon>
        <taxon>Synergistota</taxon>
        <taxon>Synergistia</taxon>
        <taxon>Synergistales</taxon>
        <taxon>Aminithiophilaceae</taxon>
        <taxon>Aminithiophilus</taxon>
    </lineage>
</organism>
<keyword evidence="4 8" id="KW-0032">Aminotransferase</keyword>
<evidence type="ECO:0000256" key="6">
    <source>
        <dbReference type="ARBA" id="ARBA00022898"/>
    </source>
</evidence>
<gene>
    <name evidence="8" type="ORF">KAR29_06285</name>
</gene>
<dbReference type="EMBL" id="CP072943">
    <property type="protein sequence ID" value="QTX33707.1"/>
    <property type="molecule type" value="Genomic_DNA"/>
</dbReference>
<comment type="cofactor">
    <cofactor evidence="1">
        <name>pyridoxal 5'-phosphate</name>
        <dbReference type="ChEBI" id="CHEBI:597326"/>
    </cofactor>
</comment>
<keyword evidence="5" id="KW-0808">Transferase</keyword>
<evidence type="ECO:0000256" key="1">
    <source>
        <dbReference type="ARBA" id="ARBA00001933"/>
    </source>
</evidence>
<reference evidence="9" key="1">
    <citation type="submission" date="2021-04" db="EMBL/GenBank/DDBJ databases">
        <title>A novel Synergistetes isolate from a pyrite-forming mixed culture.</title>
        <authorList>
            <person name="Bunk B."/>
            <person name="Sproer C."/>
            <person name="Spring S."/>
            <person name="Pester M."/>
        </authorList>
    </citation>
    <scope>NUCLEOTIDE SEQUENCE [LARGE SCALE GENOMIC DNA]</scope>
    <source>
        <strain evidence="9">J.5.4.2-T.3.5.2</strain>
    </source>
</reference>
<dbReference type="InterPro" id="IPR004839">
    <property type="entry name" value="Aminotransferase_I/II_large"/>
</dbReference>
<evidence type="ECO:0000259" key="7">
    <source>
        <dbReference type="Pfam" id="PF00155"/>
    </source>
</evidence>
<dbReference type="InterPro" id="IPR015422">
    <property type="entry name" value="PyrdxlP-dep_Trfase_small"/>
</dbReference>
<dbReference type="GO" id="GO:1901605">
    <property type="term" value="P:alpha-amino acid metabolic process"/>
    <property type="evidence" value="ECO:0007669"/>
    <property type="project" value="TreeGrafter"/>
</dbReference>